<organism evidence="2 3">
    <name type="scientific">Companilactobacillus zhachilii</name>
    <dbReference type="NCBI Taxonomy" id="2304606"/>
    <lineage>
        <taxon>Bacteria</taxon>
        <taxon>Bacillati</taxon>
        <taxon>Bacillota</taxon>
        <taxon>Bacilli</taxon>
        <taxon>Lactobacillales</taxon>
        <taxon>Lactobacillaceae</taxon>
        <taxon>Companilactobacillus</taxon>
    </lineage>
</organism>
<dbReference type="PANTHER" id="PTHR30050">
    <property type="entry name" value="CHROMOSOMAL REPLICATION INITIATOR PROTEIN DNAA"/>
    <property type="match status" value="1"/>
</dbReference>
<dbReference type="Pfam" id="PF00004">
    <property type="entry name" value="AAA"/>
    <property type="match status" value="1"/>
</dbReference>
<dbReference type="InterPro" id="IPR027417">
    <property type="entry name" value="P-loop_NTPase"/>
</dbReference>
<protein>
    <submittedName>
        <fullName evidence="2">ATP-binding protein</fullName>
    </submittedName>
</protein>
<dbReference type="PANTHER" id="PTHR30050:SF4">
    <property type="entry name" value="ATP-BINDING PROTEIN RV3427C IN INSERTION SEQUENCE-RELATED"/>
    <property type="match status" value="1"/>
</dbReference>
<dbReference type="Gene3D" id="3.40.50.300">
    <property type="entry name" value="P-loop containing nucleotide triphosphate hydrolases"/>
    <property type="match status" value="1"/>
</dbReference>
<dbReference type="Proteomes" id="UP000267208">
    <property type="component" value="Chromosome"/>
</dbReference>
<evidence type="ECO:0000313" key="3">
    <source>
        <dbReference type="Proteomes" id="UP000267208"/>
    </source>
</evidence>
<dbReference type="RefSeq" id="WP_120142041.1">
    <property type="nucleotide sequence ID" value="NZ_CP031933.2"/>
</dbReference>
<keyword evidence="2" id="KW-0067">ATP-binding</keyword>
<reference evidence="3" key="1">
    <citation type="submission" date="2018-08" db="EMBL/GenBank/DDBJ databases">
        <title>Genome of Lactobacillus sp. HBUAS52074.</title>
        <authorList>
            <person name="Guo Z."/>
            <person name="Zhang Z.D."/>
        </authorList>
    </citation>
    <scope>NUCLEOTIDE SEQUENCE [LARGE SCALE GENOMIC DNA]</scope>
    <source>
        <strain evidence="3">HBUAS52074</strain>
    </source>
</reference>
<dbReference type="SUPFAM" id="SSF52540">
    <property type="entry name" value="P-loop containing nucleoside triphosphate hydrolases"/>
    <property type="match status" value="1"/>
</dbReference>
<evidence type="ECO:0000259" key="1">
    <source>
        <dbReference type="Pfam" id="PF00004"/>
    </source>
</evidence>
<dbReference type="EMBL" id="CP031933">
    <property type="protein sequence ID" value="AYE37793.1"/>
    <property type="molecule type" value="Genomic_DNA"/>
</dbReference>
<evidence type="ECO:0000313" key="2">
    <source>
        <dbReference type="EMBL" id="AYE37793.1"/>
    </source>
</evidence>
<dbReference type="OrthoDB" id="2052561at2"/>
<gene>
    <name evidence="2" type="ORF">D1B17_03755</name>
</gene>
<sequence>MEMFGFDDYMRKIARKHGIDLNKANIQDAIDHRDERQEQESIKFTKENNKVKRKRMFDSSVVSDPIILSKTFDDFNITDKIQKSEFDKARSIADRILNGEKGNFTFSGTPGAGKTLSAVSILNKIQHSDSSLTCYFASVSMLAQMNKDSIQYPEIKTDFINAERCIKQCDILVLDDLGSETSFQKNIKEASDYQQAMLFRLADYRAENKNKVNIVTTNNTSKELKRIYNGKIYDRLIASNFDNVIKFTSKDCRMF</sequence>
<dbReference type="GO" id="GO:0006260">
    <property type="term" value="P:DNA replication"/>
    <property type="evidence" value="ECO:0007669"/>
    <property type="project" value="TreeGrafter"/>
</dbReference>
<dbReference type="GO" id="GO:0016887">
    <property type="term" value="F:ATP hydrolysis activity"/>
    <property type="evidence" value="ECO:0007669"/>
    <property type="project" value="InterPro"/>
</dbReference>
<keyword evidence="3" id="KW-1185">Reference proteome</keyword>
<proteinExistence type="predicted"/>
<keyword evidence="2" id="KW-0547">Nucleotide-binding</keyword>
<feature type="domain" description="ATPase AAA-type core" evidence="1">
    <location>
        <begin position="106"/>
        <end position="222"/>
    </location>
</feature>
<dbReference type="InterPro" id="IPR003959">
    <property type="entry name" value="ATPase_AAA_core"/>
</dbReference>
<dbReference type="GO" id="GO:0005524">
    <property type="term" value="F:ATP binding"/>
    <property type="evidence" value="ECO:0007669"/>
    <property type="project" value="UniProtKB-KW"/>
</dbReference>
<name>A0A386PSU8_9LACO</name>
<dbReference type="KEGG" id="lzh:D1B17_03755"/>
<dbReference type="AlphaFoldDB" id="A0A386PSU8"/>
<accession>A0A386PSU8</accession>